<accession>A0A7G2CJR9</accession>
<evidence type="ECO:0000313" key="2">
    <source>
        <dbReference type="EMBL" id="CAD2218853.1"/>
    </source>
</evidence>
<feature type="region of interest" description="Disordered" evidence="1">
    <location>
        <begin position="25"/>
        <end position="110"/>
    </location>
</feature>
<organism evidence="2 3">
    <name type="scientific">Angomonas deanei</name>
    <dbReference type="NCBI Taxonomy" id="59799"/>
    <lineage>
        <taxon>Eukaryota</taxon>
        <taxon>Discoba</taxon>
        <taxon>Euglenozoa</taxon>
        <taxon>Kinetoplastea</taxon>
        <taxon>Metakinetoplastina</taxon>
        <taxon>Trypanosomatida</taxon>
        <taxon>Trypanosomatidae</taxon>
        <taxon>Strigomonadinae</taxon>
        <taxon>Angomonas</taxon>
    </lineage>
</organism>
<gene>
    <name evidence="2" type="ORF">ADEAN_000634600</name>
</gene>
<keyword evidence="3" id="KW-1185">Reference proteome</keyword>
<reference evidence="2 3" key="1">
    <citation type="submission" date="2020-08" db="EMBL/GenBank/DDBJ databases">
        <authorList>
            <person name="Newling K."/>
            <person name="Davey J."/>
            <person name="Forrester S."/>
        </authorList>
    </citation>
    <scope>NUCLEOTIDE SEQUENCE [LARGE SCALE GENOMIC DNA]</scope>
    <source>
        <strain evidence="3">Crithidia deanei Carvalho (ATCC PRA-265)</strain>
    </source>
</reference>
<evidence type="ECO:0000256" key="1">
    <source>
        <dbReference type="SAM" id="MobiDB-lite"/>
    </source>
</evidence>
<sequence length="223" mass="24675">MRPPQRDRARDAATAPGEIWRRMLRGAGFGGAAPENSHTAGPSRITDPVAYRQGLSRRKDRRPYPDGIDAEELLRDNLSTPGPSTGDAQGCTTPDRKTSNGRDDTQAATMPPHLYSRVRDPYGGVPRREDLGDGVLGLLGQTVSRSREAFLGASGEGNAPDGFMDFRDLVLQMQCLHHVPPPVKETSVRRWVRRSKRYEEAPEHDGGTEESRRNGNTRDNDFD</sequence>
<dbReference type="VEuPathDB" id="TriTrypDB:ADEAN_000634600"/>
<feature type="compositionally biased region" description="Polar residues" evidence="1">
    <location>
        <begin position="77"/>
        <end position="92"/>
    </location>
</feature>
<feature type="region of interest" description="Disordered" evidence="1">
    <location>
        <begin position="184"/>
        <end position="223"/>
    </location>
</feature>
<protein>
    <submittedName>
        <fullName evidence="2">Uncharacterized protein</fullName>
    </submittedName>
</protein>
<dbReference type="Proteomes" id="UP000515908">
    <property type="component" value="Chromosome 12"/>
</dbReference>
<evidence type="ECO:0000313" key="3">
    <source>
        <dbReference type="Proteomes" id="UP000515908"/>
    </source>
</evidence>
<feature type="compositionally biased region" description="Basic and acidic residues" evidence="1">
    <location>
        <begin position="94"/>
        <end position="105"/>
    </location>
</feature>
<proteinExistence type="predicted"/>
<name>A0A7G2CJR9_9TRYP</name>
<feature type="compositionally biased region" description="Basic and acidic residues" evidence="1">
    <location>
        <begin position="197"/>
        <end position="223"/>
    </location>
</feature>
<dbReference type="EMBL" id="LR877156">
    <property type="protein sequence ID" value="CAD2218853.1"/>
    <property type="molecule type" value="Genomic_DNA"/>
</dbReference>
<dbReference type="AlphaFoldDB" id="A0A7G2CJR9"/>